<dbReference type="GO" id="GO:0006355">
    <property type="term" value="P:regulation of DNA-templated transcription"/>
    <property type="evidence" value="ECO:0007669"/>
    <property type="project" value="InterPro"/>
</dbReference>
<evidence type="ECO:0000256" key="3">
    <source>
        <dbReference type="ARBA" id="ARBA00006991"/>
    </source>
</evidence>
<dbReference type="InParanoid" id="A0A803J360"/>
<dbReference type="FunFam" id="3.30.160.60:FF:000295">
    <property type="entry name" value="zinc finger protein 19"/>
    <property type="match status" value="1"/>
</dbReference>
<organism evidence="15">
    <name type="scientific">Xenopus tropicalis</name>
    <name type="common">Western clawed frog</name>
    <name type="synonym">Silurana tropicalis</name>
    <dbReference type="NCBI Taxonomy" id="8364"/>
    <lineage>
        <taxon>Eukaryota</taxon>
        <taxon>Metazoa</taxon>
        <taxon>Chordata</taxon>
        <taxon>Craniata</taxon>
        <taxon>Vertebrata</taxon>
        <taxon>Euteleostomi</taxon>
        <taxon>Amphibia</taxon>
        <taxon>Batrachia</taxon>
        <taxon>Anura</taxon>
        <taxon>Pipoidea</taxon>
        <taxon>Pipidae</taxon>
        <taxon>Xenopodinae</taxon>
        <taxon>Xenopus</taxon>
        <taxon>Silurana</taxon>
    </lineage>
</organism>
<dbReference type="InterPro" id="IPR001909">
    <property type="entry name" value="KRAB"/>
</dbReference>
<dbReference type="FunFam" id="3.30.160.60:FF:001506">
    <property type="entry name" value="Zinc finger protein"/>
    <property type="match status" value="1"/>
</dbReference>
<feature type="domain" description="C2H2-type" evidence="13">
    <location>
        <begin position="347"/>
        <end position="374"/>
    </location>
</feature>
<dbReference type="PROSITE" id="PS50157">
    <property type="entry name" value="ZINC_FINGER_C2H2_2"/>
    <property type="match status" value="6"/>
</dbReference>
<keyword evidence="10" id="KW-0804">Transcription</keyword>
<dbReference type="PANTHER" id="PTHR24388">
    <property type="entry name" value="ZINC FINGER PROTEIN"/>
    <property type="match status" value="1"/>
</dbReference>
<keyword evidence="9" id="KW-0238">DNA-binding</keyword>
<protein>
    <submittedName>
        <fullName evidence="15">Zinc finger protein 436-like</fullName>
    </submittedName>
</protein>
<sequence>MSLWLIFFAQDPKIPQRGISCPAGRERKALVTFHDVAACFSDEDWRLLEDWQKELYKNVMREIHTALQAMGYTILNPEQLLRVQKGTSQDNEKRKEQEHLLTAGAPVFNPDISLWIREVVEDNFSTSQNPDQTADPDSPTSELTVLKPDIFLRIKPDELVFEACPDPEPENGDTGESDQSVRSGISVTIEREEEPFWLNIQETENEDFGEEQDAGDGFGSRVLEDCLTPFQPDDVPIGNSSHLPQEDWDNTSTIRLPRARKCQSIYRIGQSQCAYDFTDPSSPTPPRAFQCSECQQSFSESEMLLLHQSVHTPWTCNPQEGGGGGVYIPQQPSSALLGGCPVVPAPYICGDCGKGFSSSYKLKIHQRIHTGERPYKCLVCEKRFHKSAHLKVHQRTHTGERPYGCQVCGKRFTKSYHLKVHLRTHTGERPYQCPECLKTFSVNSHLTVHQRTHTGEKPFVCFECGKSFRQKTSLLGHQKSHQRLGERRKLTWKTLWPEK</sequence>
<dbReference type="Pfam" id="PF01352">
    <property type="entry name" value="KRAB"/>
    <property type="match status" value="1"/>
</dbReference>
<feature type="domain" description="C2H2-type" evidence="13">
    <location>
        <begin position="403"/>
        <end position="430"/>
    </location>
</feature>
<dbReference type="Gene3D" id="6.10.140.140">
    <property type="match status" value="1"/>
</dbReference>
<dbReference type="InterPro" id="IPR013087">
    <property type="entry name" value="Znf_C2H2_type"/>
</dbReference>
<gene>
    <name evidence="15" type="primary">LOC101731011</name>
</gene>
<comment type="subcellular location">
    <subcellularLocation>
        <location evidence="2">Nucleus</location>
    </subcellularLocation>
</comment>
<dbReference type="PROSITE" id="PS00028">
    <property type="entry name" value="ZINC_FINGER_C2H2_1"/>
    <property type="match status" value="6"/>
</dbReference>
<evidence type="ECO:0000256" key="4">
    <source>
        <dbReference type="ARBA" id="ARBA00022723"/>
    </source>
</evidence>
<dbReference type="PROSITE" id="PS50805">
    <property type="entry name" value="KRAB"/>
    <property type="match status" value="1"/>
</dbReference>
<accession>A0A803J360</accession>
<dbReference type="PANTHER" id="PTHR24388:SF54">
    <property type="entry name" value="PROTEIN ESCARGOT"/>
    <property type="match status" value="1"/>
</dbReference>
<dbReference type="FunFam" id="3.30.160.60:FF:001343">
    <property type="entry name" value="Zinc finger protein 568"/>
    <property type="match status" value="1"/>
</dbReference>
<dbReference type="AlphaFoldDB" id="A0A803J360"/>
<keyword evidence="6 12" id="KW-0863">Zinc-finger</keyword>
<evidence type="ECO:0000313" key="15">
    <source>
        <dbReference type="Ensembl" id="ENSXETP00000102259"/>
    </source>
</evidence>
<keyword evidence="11" id="KW-0539">Nucleus</keyword>
<evidence type="ECO:0000256" key="6">
    <source>
        <dbReference type="ARBA" id="ARBA00022771"/>
    </source>
</evidence>
<evidence type="ECO:0000256" key="10">
    <source>
        <dbReference type="ARBA" id="ARBA00023163"/>
    </source>
</evidence>
<dbReference type="InterPro" id="IPR036236">
    <property type="entry name" value="Znf_C2H2_sf"/>
</dbReference>
<evidence type="ECO:0000256" key="1">
    <source>
        <dbReference type="ARBA" id="ARBA00003767"/>
    </source>
</evidence>
<feature type="domain" description="C2H2-type" evidence="13">
    <location>
        <begin position="431"/>
        <end position="458"/>
    </location>
</feature>
<comment type="similarity">
    <text evidence="3">Belongs to the krueppel C2H2-type zinc-finger protein family.</text>
</comment>
<dbReference type="SUPFAM" id="SSF109640">
    <property type="entry name" value="KRAB domain (Kruppel-associated box)"/>
    <property type="match status" value="1"/>
</dbReference>
<dbReference type="FunCoup" id="A0A803J360">
    <property type="interactions" value="1869"/>
</dbReference>
<name>A0A803J360_XENTR</name>
<dbReference type="FunFam" id="3.30.160.60:FF:000358">
    <property type="entry name" value="zinc finger protein 24"/>
    <property type="match status" value="1"/>
</dbReference>
<dbReference type="SUPFAM" id="SSF57667">
    <property type="entry name" value="beta-beta-alpha zinc fingers"/>
    <property type="match status" value="4"/>
</dbReference>
<keyword evidence="8" id="KW-0805">Transcription regulation</keyword>
<evidence type="ECO:0000256" key="7">
    <source>
        <dbReference type="ARBA" id="ARBA00022833"/>
    </source>
</evidence>
<feature type="domain" description="C2H2-type" evidence="13">
    <location>
        <begin position="289"/>
        <end position="312"/>
    </location>
</feature>
<feature type="domain" description="C2H2-type" evidence="13">
    <location>
        <begin position="459"/>
        <end position="481"/>
    </location>
</feature>
<dbReference type="SMART" id="SM00349">
    <property type="entry name" value="KRAB"/>
    <property type="match status" value="1"/>
</dbReference>
<proteinExistence type="inferred from homology"/>
<evidence type="ECO:0000256" key="12">
    <source>
        <dbReference type="PROSITE-ProRule" id="PRU00042"/>
    </source>
</evidence>
<dbReference type="GO" id="GO:0005634">
    <property type="term" value="C:nucleus"/>
    <property type="evidence" value="ECO:0007669"/>
    <property type="project" value="UniProtKB-SubCell"/>
</dbReference>
<dbReference type="FunFam" id="3.30.160.60:FF:000478">
    <property type="entry name" value="Zinc finger protein 133"/>
    <property type="match status" value="1"/>
</dbReference>
<evidence type="ECO:0000256" key="5">
    <source>
        <dbReference type="ARBA" id="ARBA00022737"/>
    </source>
</evidence>
<dbReference type="GO" id="GO:0008270">
    <property type="term" value="F:zinc ion binding"/>
    <property type="evidence" value="ECO:0007669"/>
    <property type="project" value="UniProtKB-KW"/>
</dbReference>
<keyword evidence="7" id="KW-0862">Zinc</keyword>
<feature type="domain" description="KRAB" evidence="14">
    <location>
        <begin position="31"/>
        <end position="102"/>
    </location>
</feature>
<feature type="domain" description="C2H2-type" evidence="13">
    <location>
        <begin position="375"/>
        <end position="402"/>
    </location>
</feature>
<dbReference type="CDD" id="cd07765">
    <property type="entry name" value="KRAB_A-box"/>
    <property type="match status" value="1"/>
</dbReference>
<dbReference type="GO" id="GO:0003677">
    <property type="term" value="F:DNA binding"/>
    <property type="evidence" value="ECO:0007669"/>
    <property type="project" value="UniProtKB-KW"/>
</dbReference>
<dbReference type="InterPro" id="IPR050527">
    <property type="entry name" value="Snail/Krueppel_Znf"/>
</dbReference>
<dbReference type="SMART" id="SM00355">
    <property type="entry name" value="ZnF_C2H2"/>
    <property type="match status" value="6"/>
</dbReference>
<reference evidence="15" key="2">
    <citation type="submission" date="2021-03" db="UniProtKB">
        <authorList>
            <consortium name="Ensembl"/>
        </authorList>
    </citation>
    <scope>IDENTIFICATION</scope>
</reference>
<evidence type="ECO:0000256" key="9">
    <source>
        <dbReference type="ARBA" id="ARBA00023125"/>
    </source>
</evidence>
<dbReference type="Pfam" id="PF00096">
    <property type="entry name" value="zf-C2H2"/>
    <property type="match status" value="6"/>
</dbReference>
<dbReference type="Ensembl" id="ENSXETT00000123292">
    <property type="protein sequence ID" value="ENSXETP00000102259"/>
    <property type="gene ID" value="ENSXETG00000043253"/>
</dbReference>
<reference evidence="15" key="1">
    <citation type="journal article" date="2010" name="Science">
        <title>The genome of the Western clawed frog Xenopus tropicalis.</title>
        <authorList>
            <person name="Hellsten U."/>
            <person name="Harland R.M."/>
            <person name="Gilchrist M.J."/>
            <person name="Hendrix D."/>
            <person name="Jurka J."/>
            <person name="Kapitonov V."/>
            <person name="Ovcharenko I."/>
            <person name="Putnam N.H."/>
            <person name="Shu S."/>
            <person name="Taher L."/>
            <person name="Blitz I.L."/>
            <person name="Blumberg B."/>
            <person name="Dichmann D.S."/>
            <person name="Dubchak I."/>
            <person name="Amaya E."/>
            <person name="Detter J.C."/>
            <person name="Fletcher R."/>
            <person name="Gerhard D.S."/>
            <person name="Goodstein D."/>
            <person name="Graves T."/>
            <person name="Grigoriev I.V."/>
            <person name="Grimwood J."/>
            <person name="Kawashima T."/>
            <person name="Lindquist E."/>
            <person name="Lucas S.M."/>
            <person name="Mead P.E."/>
            <person name="Mitros T."/>
            <person name="Ogino H."/>
            <person name="Ohta Y."/>
            <person name="Poliakov A.V."/>
            <person name="Pollet N."/>
            <person name="Robert J."/>
            <person name="Salamov A."/>
            <person name="Sater A.K."/>
            <person name="Schmutz J."/>
            <person name="Terry A."/>
            <person name="Vize P.D."/>
            <person name="Warren W.C."/>
            <person name="Wells D."/>
            <person name="Wills A."/>
            <person name="Wilson R.K."/>
            <person name="Zimmerman L.B."/>
            <person name="Zorn A.M."/>
            <person name="Grainger R."/>
            <person name="Grammer T."/>
            <person name="Khokha M.K."/>
            <person name="Richardson P.M."/>
            <person name="Rokhsar D.S."/>
        </authorList>
    </citation>
    <scope>NUCLEOTIDE SEQUENCE [LARGE SCALE GENOMIC DNA]</scope>
    <source>
        <strain evidence="15">Nigerian</strain>
    </source>
</reference>
<evidence type="ECO:0000259" key="14">
    <source>
        <dbReference type="PROSITE" id="PS50805"/>
    </source>
</evidence>
<evidence type="ECO:0000256" key="11">
    <source>
        <dbReference type="ARBA" id="ARBA00023242"/>
    </source>
</evidence>
<comment type="function">
    <text evidence="1">May be involved in transcriptional regulation.</text>
</comment>
<evidence type="ECO:0000256" key="8">
    <source>
        <dbReference type="ARBA" id="ARBA00023015"/>
    </source>
</evidence>
<dbReference type="GeneTree" id="ENSGT01150000286941"/>
<evidence type="ECO:0000259" key="13">
    <source>
        <dbReference type="PROSITE" id="PS50157"/>
    </source>
</evidence>
<keyword evidence="4" id="KW-0479">Metal-binding</keyword>
<dbReference type="InterPro" id="IPR036051">
    <property type="entry name" value="KRAB_dom_sf"/>
</dbReference>
<evidence type="ECO:0000256" key="2">
    <source>
        <dbReference type="ARBA" id="ARBA00004123"/>
    </source>
</evidence>
<dbReference type="Gene3D" id="3.30.160.60">
    <property type="entry name" value="Classic Zinc Finger"/>
    <property type="match status" value="6"/>
</dbReference>
<keyword evidence="5" id="KW-0677">Repeat</keyword>